<dbReference type="Proteomes" id="UP000824890">
    <property type="component" value="Unassembled WGS sequence"/>
</dbReference>
<protein>
    <submittedName>
        <fullName evidence="1">Uncharacterized protein</fullName>
    </submittedName>
</protein>
<accession>A0ABQ7XM59</accession>
<reference evidence="1 2" key="1">
    <citation type="submission" date="2021-05" db="EMBL/GenBank/DDBJ databases">
        <title>Genome Assembly of Synthetic Allotetraploid Brassica napus Reveals Homoeologous Exchanges between Subgenomes.</title>
        <authorList>
            <person name="Davis J.T."/>
        </authorList>
    </citation>
    <scope>NUCLEOTIDE SEQUENCE [LARGE SCALE GENOMIC DNA]</scope>
    <source>
        <strain evidence="2">cv. Da-Ae</strain>
        <tissue evidence="1">Seedling</tissue>
    </source>
</reference>
<evidence type="ECO:0000313" key="2">
    <source>
        <dbReference type="Proteomes" id="UP000824890"/>
    </source>
</evidence>
<evidence type="ECO:0000313" key="1">
    <source>
        <dbReference type="EMBL" id="KAH0857017.1"/>
    </source>
</evidence>
<keyword evidence="2" id="KW-1185">Reference proteome</keyword>
<proteinExistence type="predicted"/>
<gene>
    <name evidence="1" type="ORF">HID58_085278</name>
</gene>
<name>A0ABQ7XM59_BRANA</name>
<feature type="non-terminal residue" evidence="1">
    <location>
        <position position="1"/>
    </location>
</feature>
<organism evidence="1 2">
    <name type="scientific">Brassica napus</name>
    <name type="common">Rape</name>
    <dbReference type="NCBI Taxonomy" id="3708"/>
    <lineage>
        <taxon>Eukaryota</taxon>
        <taxon>Viridiplantae</taxon>
        <taxon>Streptophyta</taxon>
        <taxon>Embryophyta</taxon>
        <taxon>Tracheophyta</taxon>
        <taxon>Spermatophyta</taxon>
        <taxon>Magnoliopsida</taxon>
        <taxon>eudicotyledons</taxon>
        <taxon>Gunneridae</taxon>
        <taxon>Pentapetalae</taxon>
        <taxon>rosids</taxon>
        <taxon>malvids</taxon>
        <taxon>Brassicales</taxon>
        <taxon>Brassicaceae</taxon>
        <taxon>Brassiceae</taxon>
        <taxon>Brassica</taxon>
    </lineage>
</organism>
<comment type="caution">
    <text evidence="1">The sequence shown here is derived from an EMBL/GenBank/DDBJ whole genome shotgun (WGS) entry which is preliminary data.</text>
</comment>
<dbReference type="EMBL" id="JAGKQM010000019">
    <property type="protein sequence ID" value="KAH0857017.1"/>
    <property type="molecule type" value="Genomic_DNA"/>
</dbReference>
<sequence length="95" mass="10394">FLKPAFPASVTQPSSLSVLVVVKDSEFMRITVLFLDEKTWLGKSNLSKALTLAKTQLESLSVSSLIYVVGQIQSVQGSDLSKDTTRVVIRLLIDP</sequence>